<dbReference type="Proteomes" id="UP000298154">
    <property type="component" value="Unassembled WGS sequence"/>
</dbReference>
<dbReference type="GO" id="GO:0003755">
    <property type="term" value="F:peptidyl-prolyl cis-trans isomerase activity"/>
    <property type="evidence" value="ECO:0007669"/>
    <property type="project" value="UniProtKB-UniRule"/>
</dbReference>
<dbReference type="InterPro" id="IPR001179">
    <property type="entry name" value="PPIase_FKBP_dom"/>
</dbReference>
<sequence>MKEGLVRKASALIITAGLVMTALTACASPGTAQASCETTTTSGAASELVSATGDFGTAPDVNFPTPLKSATTQRSEIIAGSGDNLVAGQLISAEINIYNGTNGNVIAQGAYDEANVPLFLLNGADITGITDGLLCARVGERVVIVVAPDDGFAGADTQPAGIAATDTLVVVVDVVKAFLPRADGVDQTVANGLPAVVLDENGVPGVVVPSGDAPTTLEVGVLKKGAGQKVVEDSNVVVNLIGVLWKDKKVVSSTWTDGAPTQIVPNGVITGLATSLIGQTVGSQIVAVIPPDQGYRDTATASIPAGSTLIFVVDILGVN</sequence>
<evidence type="ECO:0000313" key="9">
    <source>
        <dbReference type="EMBL" id="TFD67842.1"/>
    </source>
</evidence>
<dbReference type="PROSITE" id="PS51257">
    <property type="entry name" value="PROKAR_LIPOPROTEIN"/>
    <property type="match status" value="1"/>
</dbReference>
<evidence type="ECO:0000256" key="1">
    <source>
        <dbReference type="ARBA" id="ARBA00000971"/>
    </source>
</evidence>
<evidence type="ECO:0000256" key="4">
    <source>
        <dbReference type="ARBA" id="ARBA00023235"/>
    </source>
</evidence>
<evidence type="ECO:0000256" key="7">
    <source>
        <dbReference type="SAM" id="SignalP"/>
    </source>
</evidence>
<evidence type="ECO:0000256" key="2">
    <source>
        <dbReference type="ARBA" id="ARBA00006577"/>
    </source>
</evidence>
<dbReference type="Pfam" id="PF00254">
    <property type="entry name" value="FKBP_C"/>
    <property type="match status" value="1"/>
</dbReference>
<evidence type="ECO:0000256" key="6">
    <source>
        <dbReference type="RuleBase" id="RU003915"/>
    </source>
</evidence>
<name>A0A4R9ARG9_9MICO</name>
<dbReference type="AlphaFoldDB" id="A0A4R9ARG9"/>
<proteinExistence type="inferred from homology"/>
<protein>
    <recommendedName>
        <fullName evidence="6">Peptidyl-prolyl cis-trans isomerase</fullName>
        <ecNumber evidence="6">5.2.1.8</ecNumber>
    </recommendedName>
</protein>
<dbReference type="PROSITE" id="PS50059">
    <property type="entry name" value="FKBP_PPIASE"/>
    <property type="match status" value="1"/>
</dbReference>
<dbReference type="RefSeq" id="WP_134554617.1">
    <property type="nucleotide sequence ID" value="NZ_SOHK01000007.1"/>
</dbReference>
<feature type="signal peptide" evidence="7">
    <location>
        <begin position="1"/>
        <end position="27"/>
    </location>
</feature>
<organism evidence="9 10">
    <name type="scientific">Cryobacterium ruanii</name>
    <dbReference type="NCBI Taxonomy" id="1259197"/>
    <lineage>
        <taxon>Bacteria</taxon>
        <taxon>Bacillati</taxon>
        <taxon>Actinomycetota</taxon>
        <taxon>Actinomycetes</taxon>
        <taxon>Micrococcales</taxon>
        <taxon>Microbacteriaceae</taxon>
        <taxon>Cryobacterium</taxon>
    </lineage>
</organism>
<dbReference type="Gene3D" id="3.10.50.40">
    <property type="match status" value="2"/>
</dbReference>
<evidence type="ECO:0000256" key="3">
    <source>
        <dbReference type="ARBA" id="ARBA00023110"/>
    </source>
</evidence>
<dbReference type="EC" id="5.2.1.8" evidence="6"/>
<comment type="catalytic activity">
    <reaction evidence="1 5 6">
        <text>[protein]-peptidylproline (omega=180) = [protein]-peptidylproline (omega=0)</text>
        <dbReference type="Rhea" id="RHEA:16237"/>
        <dbReference type="Rhea" id="RHEA-COMP:10747"/>
        <dbReference type="Rhea" id="RHEA-COMP:10748"/>
        <dbReference type="ChEBI" id="CHEBI:83833"/>
        <dbReference type="ChEBI" id="CHEBI:83834"/>
        <dbReference type="EC" id="5.2.1.8"/>
    </reaction>
</comment>
<comment type="caution">
    <text evidence="9">The sequence shown here is derived from an EMBL/GenBank/DDBJ whole genome shotgun (WGS) entry which is preliminary data.</text>
</comment>
<dbReference type="PANTHER" id="PTHR43811">
    <property type="entry name" value="FKBP-TYPE PEPTIDYL-PROLYL CIS-TRANS ISOMERASE FKPA"/>
    <property type="match status" value="1"/>
</dbReference>
<keyword evidence="4 5" id="KW-0413">Isomerase</keyword>
<evidence type="ECO:0000256" key="5">
    <source>
        <dbReference type="PROSITE-ProRule" id="PRU00277"/>
    </source>
</evidence>
<accession>A0A4R9ARG9</accession>
<comment type="similarity">
    <text evidence="2 6">Belongs to the FKBP-type PPIase family.</text>
</comment>
<dbReference type="PANTHER" id="PTHR43811:SF23">
    <property type="entry name" value="FKBP-TYPE 22 KDA PEPTIDYL-PROLYL CIS-TRANS ISOMERASE"/>
    <property type="match status" value="1"/>
</dbReference>
<gene>
    <name evidence="9" type="ORF">E3T47_04350</name>
</gene>
<feature type="chain" id="PRO_5020378422" description="Peptidyl-prolyl cis-trans isomerase" evidence="7">
    <location>
        <begin position="28"/>
        <end position="319"/>
    </location>
</feature>
<evidence type="ECO:0000259" key="8">
    <source>
        <dbReference type="PROSITE" id="PS50059"/>
    </source>
</evidence>
<dbReference type="EMBL" id="SOHK01000007">
    <property type="protein sequence ID" value="TFD67842.1"/>
    <property type="molecule type" value="Genomic_DNA"/>
</dbReference>
<dbReference type="InterPro" id="IPR046357">
    <property type="entry name" value="PPIase_dom_sf"/>
</dbReference>
<keyword evidence="7" id="KW-0732">Signal</keyword>
<dbReference type="SUPFAM" id="SSF54534">
    <property type="entry name" value="FKBP-like"/>
    <property type="match status" value="2"/>
</dbReference>
<dbReference type="OrthoDB" id="25996at2"/>
<keyword evidence="10" id="KW-1185">Reference proteome</keyword>
<evidence type="ECO:0000313" key="10">
    <source>
        <dbReference type="Proteomes" id="UP000298154"/>
    </source>
</evidence>
<reference evidence="9 10" key="1">
    <citation type="submission" date="2019-03" db="EMBL/GenBank/DDBJ databases">
        <title>Genomics of glacier-inhabiting Cryobacterium strains.</title>
        <authorList>
            <person name="Liu Q."/>
            <person name="Xin Y.-H."/>
        </authorList>
    </citation>
    <scope>NUCLEOTIDE SEQUENCE [LARGE SCALE GENOMIC DNA]</scope>
    <source>
        <strain evidence="9 10">Sr36</strain>
    </source>
</reference>
<keyword evidence="3 5" id="KW-0697">Rotamase</keyword>
<feature type="domain" description="PPIase FKBP-type" evidence="8">
    <location>
        <begin position="233"/>
        <end position="319"/>
    </location>
</feature>